<dbReference type="SUPFAM" id="SSF141868">
    <property type="entry name" value="EAL domain-like"/>
    <property type="match status" value="1"/>
</dbReference>
<gene>
    <name evidence="1" type="ORF">CSC81_18315</name>
</gene>
<name>A0A2G1BPG2_9FLAO</name>
<organism evidence="1 2">
    <name type="scientific">Tenacibaculum discolor</name>
    <dbReference type="NCBI Taxonomy" id="361581"/>
    <lineage>
        <taxon>Bacteria</taxon>
        <taxon>Pseudomonadati</taxon>
        <taxon>Bacteroidota</taxon>
        <taxon>Flavobacteriia</taxon>
        <taxon>Flavobacteriales</taxon>
        <taxon>Flavobacteriaceae</taxon>
        <taxon>Tenacibaculum</taxon>
    </lineage>
</organism>
<proteinExistence type="predicted"/>
<accession>A0A2G1BPG2</accession>
<evidence type="ECO:0000313" key="2">
    <source>
        <dbReference type="Proteomes" id="UP000222163"/>
    </source>
</evidence>
<sequence>MQLDPSGEFEAAANWLPMALRSGLSAQIDEAAVLLALEEIGQDYQDRGVNLSPVSLADSGFIPRLCAHLAAAPEAA</sequence>
<dbReference type="Gene3D" id="3.20.20.450">
    <property type="entry name" value="EAL domain"/>
    <property type="match status" value="1"/>
</dbReference>
<evidence type="ECO:0000313" key="1">
    <source>
        <dbReference type="EMBL" id="PHN95844.1"/>
    </source>
</evidence>
<feature type="non-terminal residue" evidence="1">
    <location>
        <position position="76"/>
    </location>
</feature>
<dbReference type="InterPro" id="IPR035919">
    <property type="entry name" value="EAL_sf"/>
</dbReference>
<dbReference type="EMBL" id="PDUU01000974">
    <property type="protein sequence ID" value="PHN95844.1"/>
    <property type="molecule type" value="Genomic_DNA"/>
</dbReference>
<dbReference type="AlphaFoldDB" id="A0A2G1BPG2"/>
<reference evidence="1 2" key="1">
    <citation type="journal article" date="2016" name="Nat. Commun.">
        <title>Microbial interactions lead to rapid micro-scale successions on model marine particles.</title>
        <authorList>
            <person name="Datta M.S."/>
            <person name="Sliwerska E."/>
            <person name="Gore J."/>
            <person name="Polz M.F."/>
            <person name="Cordero O.X."/>
        </authorList>
    </citation>
    <scope>NUCLEOTIDE SEQUENCE [LARGE SCALE GENOMIC DNA]</scope>
    <source>
        <strain evidence="1 2">4G03</strain>
    </source>
</reference>
<dbReference type="Proteomes" id="UP000222163">
    <property type="component" value="Unassembled WGS sequence"/>
</dbReference>
<protein>
    <submittedName>
        <fullName evidence="1">Uncharacterized protein</fullName>
    </submittedName>
</protein>
<comment type="caution">
    <text evidence="1">The sequence shown here is derived from an EMBL/GenBank/DDBJ whole genome shotgun (WGS) entry which is preliminary data.</text>
</comment>